<organism evidence="1 2">
    <name type="scientific">Limnoglobus roseus</name>
    <dbReference type="NCBI Taxonomy" id="2598579"/>
    <lineage>
        <taxon>Bacteria</taxon>
        <taxon>Pseudomonadati</taxon>
        <taxon>Planctomycetota</taxon>
        <taxon>Planctomycetia</taxon>
        <taxon>Gemmatales</taxon>
        <taxon>Gemmataceae</taxon>
        <taxon>Limnoglobus</taxon>
    </lineage>
</organism>
<reference evidence="2" key="1">
    <citation type="submission" date="2019-08" db="EMBL/GenBank/DDBJ databases">
        <title>Limnoglobus roseus gen. nov., sp. nov., a novel freshwater planctomycete with a giant genome from the family Gemmataceae.</title>
        <authorList>
            <person name="Kulichevskaya I.S."/>
            <person name="Naumoff D.G."/>
            <person name="Miroshnikov K."/>
            <person name="Ivanova A."/>
            <person name="Philippov D.A."/>
            <person name="Hakobyan A."/>
            <person name="Rijpstra I.C."/>
            <person name="Sinninghe Damste J.S."/>
            <person name="Liesack W."/>
            <person name="Dedysh S.N."/>
        </authorList>
    </citation>
    <scope>NUCLEOTIDE SEQUENCE [LARGE SCALE GENOMIC DNA]</scope>
    <source>
        <strain evidence="2">PX52</strain>
    </source>
</reference>
<sequence length="185" mass="20426">MTEAEWQTDSDASWMLTWSRSRFHTRKFRLLACGFCRRLDQFPTMQIEPAILEISERYADGETGTEQFEAVRRQIDWTKPGTAKYVVYSDAATAAEIVSRYGIQEYAEAAASSAAMRALSEEGDTADEAHAAAERAHAATLARARGEQSAVHVALVRCVLGNPFRSMTFSPSWLTPTAVALAEGI</sequence>
<dbReference type="EMBL" id="CP042425">
    <property type="protein sequence ID" value="QEL18170.1"/>
    <property type="molecule type" value="Genomic_DNA"/>
</dbReference>
<dbReference type="Proteomes" id="UP000324974">
    <property type="component" value="Chromosome"/>
</dbReference>
<proteinExistence type="predicted"/>
<dbReference type="AlphaFoldDB" id="A0A5C1AH81"/>
<name>A0A5C1AH81_9BACT</name>
<gene>
    <name evidence="1" type="ORF">PX52LOC_05184</name>
</gene>
<dbReference type="KEGG" id="lrs:PX52LOC_05184"/>
<keyword evidence="2" id="KW-1185">Reference proteome</keyword>
<evidence type="ECO:0000313" key="2">
    <source>
        <dbReference type="Proteomes" id="UP000324974"/>
    </source>
</evidence>
<accession>A0A5C1AH81</accession>
<evidence type="ECO:0000313" key="1">
    <source>
        <dbReference type="EMBL" id="QEL18170.1"/>
    </source>
</evidence>
<protein>
    <submittedName>
        <fullName evidence="1">Uncharacterized protein</fullName>
    </submittedName>
</protein>
<dbReference type="RefSeq" id="WP_149112698.1">
    <property type="nucleotide sequence ID" value="NZ_CP042425.1"/>
</dbReference>